<dbReference type="EMBL" id="BAEE01000091">
    <property type="protein sequence ID" value="GAB11910.1"/>
    <property type="molecule type" value="Genomic_DNA"/>
</dbReference>
<evidence type="ECO:0000313" key="3">
    <source>
        <dbReference type="Proteomes" id="UP000035088"/>
    </source>
</evidence>
<feature type="domain" description="PE" evidence="1">
    <location>
        <begin position="6"/>
        <end position="95"/>
    </location>
</feature>
<protein>
    <recommendedName>
        <fullName evidence="1">PE domain-containing protein</fullName>
    </recommendedName>
</protein>
<keyword evidence="3" id="KW-1185">Reference proteome</keyword>
<dbReference type="InterPro" id="IPR036689">
    <property type="entry name" value="ESAT-6-like_sf"/>
</dbReference>
<accession>G7H7T5</accession>
<dbReference type="Proteomes" id="UP000035088">
    <property type="component" value="Unassembled WGS sequence"/>
</dbReference>
<dbReference type="SUPFAM" id="SSF140453">
    <property type="entry name" value="EsxAB dimer-like"/>
    <property type="match status" value="1"/>
</dbReference>
<comment type="caution">
    <text evidence="2">The sequence shown here is derived from an EMBL/GenBank/DDBJ whole genome shotgun (WGS) entry which is preliminary data.</text>
</comment>
<sequence length="101" mass="10633">MSADKLAVDPQELQAAAHRLDQLAARLHGALETAEHQTKVASAGQDEVSVRAAQTFNTVATSVDTDTGAAVLELRKIAAVLRSQAKTYGNTEDANTQAFLA</sequence>
<dbReference type="AlphaFoldDB" id="G7H7T5"/>
<dbReference type="Gene3D" id="1.10.287.850">
    <property type="entry name" value="HP0062-like domain"/>
    <property type="match status" value="1"/>
</dbReference>
<name>G7H7T5_9ACTN</name>
<evidence type="ECO:0000259" key="1">
    <source>
        <dbReference type="Pfam" id="PF00934"/>
    </source>
</evidence>
<dbReference type="STRING" id="1073574.GOARA_091_00280"/>
<reference evidence="2 3" key="1">
    <citation type="submission" date="2011-11" db="EMBL/GenBank/DDBJ databases">
        <title>Whole genome shotgun sequence of Gordonia araii NBRC 100433.</title>
        <authorList>
            <person name="Yoshida Y."/>
            <person name="Hosoyama A."/>
            <person name="Tsuchikane K."/>
            <person name="Katsumata H."/>
            <person name="Yamazaki S."/>
            <person name="Fujita N."/>
        </authorList>
    </citation>
    <scope>NUCLEOTIDE SEQUENCE [LARGE SCALE GENOMIC DNA]</scope>
    <source>
        <strain evidence="2 3">NBRC 100433</strain>
    </source>
</reference>
<evidence type="ECO:0000313" key="2">
    <source>
        <dbReference type="EMBL" id="GAB11910.1"/>
    </source>
</evidence>
<proteinExistence type="predicted"/>
<dbReference type="RefSeq" id="WP_007323984.1">
    <property type="nucleotide sequence ID" value="NZ_BAEE01000091.1"/>
</dbReference>
<dbReference type="Pfam" id="PF00934">
    <property type="entry name" value="PE"/>
    <property type="match status" value="1"/>
</dbReference>
<gene>
    <name evidence="2" type="ORF">GOARA_091_00280</name>
</gene>
<dbReference type="OrthoDB" id="4636567at2"/>
<dbReference type="InterPro" id="IPR000084">
    <property type="entry name" value="PE-PGRS_N"/>
</dbReference>
<organism evidence="2 3">
    <name type="scientific">Gordonia araii NBRC 100433</name>
    <dbReference type="NCBI Taxonomy" id="1073574"/>
    <lineage>
        <taxon>Bacteria</taxon>
        <taxon>Bacillati</taxon>
        <taxon>Actinomycetota</taxon>
        <taxon>Actinomycetes</taxon>
        <taxon>Mycobacteriales</taxon>
        <taxon>Gordoniaceae</taxon>
        <taxon>Gordonia</taxon>
    </lineage>
</organism>